<feature type="repeat" description="WD" evidence="1">
    <location>
        <begin position="211"/>
        <end position="252"/>
    </location>
</feature>
<dbReference type="OMA" id="SAHFRDI"/>
<feature type="domain" description="DUF2415" evidence="2">
    <location>
        <begin position="260"/>
        <end position="299"/>
    </location>
</feature>
<protein>
    <submittedName>
        <fullName evidence="3">WD40-repeat-containing domain protein</fullName>
    </submittedName>
</protein>
<dbReference type="InterPro" id="IPR036322">
    <property type="entry name" value="WD40_repeat_dom_sf"/>
</dbReference>
<dbReference type="OrthoDB" id="418169at2759"/>
<dbReference type="InterPro" id="IPR001680">
    <property type="entry name" value="WD40_rpt"/>
</dbReference>
<dbReference type="AlphaFoldDB" id="A0A1X2HJ58"/>
<dbReference type="SMART" id="SM00320">
    <property type="entry name" value="WD40"/>
    <property type="match status" value="3"/>
</dbReference>
<keyword evidence="1" id="KW-0853">WD repeat</keyword>
<sequence>MTVLQNNIPCTTTKDISSNVDCHFVNVNRWRAHPLKPTVGHWQLRDLLVMTDEENMFLAVGPSIIRYNSRAMRSDYPSLKLTYTPTCLAVGNGYLAVGGSKGQLSLADLQKWQIVEQITSSSLDLINNGLCIQSINGQLKLFVTNNDCLLRIYSLPSLELGQTIEFQGPINTAEVSPDGRRMVVTADSDVVHWFETVTSSSAHFRDIGKIRPSKTSASFSASWNRASDQFATGNQDGTVHVWDIRMRRELAQLTTQKKEGAVRCVKYAQSGCMDLLAFSEQAARVHIVDTRRFEEQQTIRIPEGHPSRGTSGLCFSPEQSRRLFVGIEGAVVNEYDVNTHRRRAFPHAVALF</sequence>
<dbReference type="InterPro" id="IPR019417">
    <property type="entry name" value="DUF2415"/>
</dbReference>
<dbReference type="PROSITE" id="PS50082">
    <property type="entry name" value="WD_REPEATS_2"/>
    <property type="match status" value="1"/>
</dbReference>
<comment type="caution">
    <text evidence="3">The sequence shown here is derived from an EMBL/GenBank/DDBJ whole genome shotgun (WGS) entry which is preliminary data.</text>
</comment>
<dbReference type="Proteomes" id="UP000242180">
    <property type="component" value="Unassembled WGS sequence"/>
</dbReference>
<dbReference type="InterPro" id="IPR015943">
    <property type="entry name" value="WD40/YVTN_repeat-like_dom_sf"/>
</dbReference>
<evidence type="ECO:0000256" key="1">
    <source>
        <dbReference type="PROSITE-ProRule" id="PRU00221"/>
    </source>
</evidence>
<evidence type="ECO:0000259" key="2">
    <source>
        <dbReference type="Pfam" id="PF10313"/>
    </source>
</evidence>
<dbReference type="EMBL" id="MCGN01000003">
    <property type="protein sequence ID" value="ORY99145.1"/>
    <property type="molecule type" value="Genomic_DNA"/>
</dbReference>
<dbReference type="PANTHER" id="PTHR43991:SF9">
    <property type="entry name" value="DUF2415 DOMAIN-CONTAINING PROTEIN"/>
    <property type="match status" value="1"/>
</dbReference>
<keyword evidence="4" id="KW-1185">Reference proteome</keyword>
<dbReference type="Pfam" id="PF00400">
    <property type="entry name" value="WD40"/>
    <property type="match status" value="1"/>
</dbReference>
<proteinExistence type="predicted"/>
<dbReference type="PANTHER" id="PTHR43991">
    <property type="entry name" value="WD REPEAT PROTEIN (AFU_ORTHOLOGUE AFUA_8G05640)-RELATED"/>
    <property type="match status" value="1"/>
</dbReference>
<dbReference type="Gene3D" id="2.130.10.10">
    <property type="entry name" value="YVTN repeat-like/Quinoprotein amine dehydrogenase"/>
    <property type="match status" value="2"/>
</dbReference>
<dbReference type="InParanoid" id="A0A1X2HJ58"/>
<dbReference type="Pfam" id="PF10313">
    <property type="entry name" value="DUF2415"/>
    <property type="match status" value="1"/>
</dbReference>
<dbReference type="SUPFAM" id="SSF50978">
    <property type="entry name" value="WD40 repeat-like"/>
    <property type="match status" value="1"/>
</dbReference>
<evidence type="ECO:0000313" key="3">
    <source>
        <dbReference type="EMBL" id="ORY99145.1"/>
    </source>
</evidence>
<evidence type="ECO:0000313" key="4">
    <source>
        <dbReference type="Proteomes" id="UP000242180"/>
    </source>
</evidence>
<gene>
    <name evidence="3" type="ORF">BCR43DRAFT_513278</name>
</gene>
<accession>A0A1X2HJ58</accession>
<organism evidence="3 4">
    <name type="scientific">Syncephalastrum racemosum</name>
    <name type="common">Filamentous fungus</name>
    <dbReference type="NCBI Taxonomy" id="13706"/>
    <lineage>
        <taxon>Eukaryota</taxon>
        <taxon>Fungi</taxon>
        <taxon>Fungi incertae sedis</taxon>
        <taxon>Mucoromycota</taxon>
        <taxon>Mucoromycotina</taxon>
        <taxon>Mucoromycetes</taxon>
        <taxon>Mucorales</taxon>
        <taxon>Syncephalastraceae</taxon>
        <taxon>Syncephalastrum</taxon>
    </lineage>
</organism>
<name>A0A1X2HJ58_SYNRA</name>
<reference evidence="3 4" key="1">
    <citation type="submission" date="2016-07" db="EMBL/GenBank/DDBJ databases">
        <title>Pervasive Adenine N6-methylation of Active Genes in Fungi.</title>
        <authorList>
            <consortium name="DOE Joint Genome Institute"/>
            <person name="Mondo S.J."/>
            <person name="Dannebaum R.O."/>
            <person name="Kuo R.C."/>
            <person name="Labutti K."/>
            <person name="Haridas S."/>
            <person name="Kuo A."/>
            <person name="Salamov A."/>
            <person name="Ahrendt S.R."/>
            <person name="Lipzen A."/>
            <person name="Sullivan W."/>
            <person name="Andreopoulos W.B."/>
            <person name="Clum A."/>
            <person name="Lindquist E."/>
            <person name="Daum C."/>
            <person name="Ramamoorthy G.K."/>
            <person name="Gryganskyi A."/>
            <person name="Culley D."/>
            <person name="Magnuson J.K."/>
            <person name="James T.Y."/>
            <person name="O'Malley M.A."/>
            <person name="Stajich J.E."/>
            <person name="Spatafora J.W."/>
            <person name="Visel A."/>
            <person name="Grigoriev I.V."/>
        </authorList>
    </citation>
    <scope>NUCLEOTIDE SEQUENCE [LARGE SCALE GENOMIC DNA]</scope>
    <source>
        <strain evidence="3 4">NRRL 2496</strain>
    </source>
</reference>